<evidence type="ECO:0000313" key="1">
    <source>
        <dbReference type="EMBL" id="MDO6124299.1"/>
    </source>
</evidence>
<feature type="non-terminal residue" evidence="1">
    <location>
        <position position="1"/>
    </location>
</feature>
<dbReference type="RefSeq" id="WP_303278599.1">
    <property type="nucleotide sequence ID" value="NZ_WHSC02000012.1"/>
</dbReference>
<protein>
    <submittedName>
        <fullName evidence="1">Uncharacterized protein</fullName>
    </submittedName>
</protein>
<proteinExistence type="predicted"/>
<gene>
    <name evidence="1" type="ORF">GB928_024190</name>
</gene>
<dbReference type="Proteomes" id="UP001177080">
    <property type="component" value="Unassembled WGS sequence"/>
</dbReference>
<accession>A0ABT8XKP2</accession>
<comment type="caution">
    <text evidence="1">The sequence shown here is derived from an EMBL/GenBank/DDBJ whole genome shotgun (WGS) entry which is preliminary data.</text>
</comment>
<dbReference type="EMBL" id="WHSC02000012">
    <property type="protein sequence ID" value="MDO6124299.1"/>
    <property type="molecule type" value="Genomic_DNA"/>
</dbReference>
<name>A0ABT8XKP2_9HYPH</name>
<keyword evidence="2" id="KW-1185">Reference proteome</keyword>
<reference evidence="1" key="1">
    <citation type="submission" date="2022-04" db="EMBL/GenBank/DDBJ databases">
        <title>Shinella lacus sp. nov., a novel member of the genus Shinella from water.</title>
        <authorList>
            <person name="Deng Y."/>
        </authorList>
    </citation>
    <scope>NUCLEOTIDE SEQUENCE</scope>
    <source>
        <strain evidence="1">JCM 31239</strain>
    </source>
</reference>
<sequence length="98" mass="10605">IAATIPRVDWQDTVRTWLFIGSFLAFGRCGASTGDPLSVAGFTARRIFQAACASASPCNDEKLRRLLQGIPPVRDIQCIENAADALRSRLTTPKRSAA</sequence>
<evidence type="ECO:0000313" key="2">
    <source>
        <dbReference type="Proteomes" id="UP001177080"/>
    </source>
</evidence>
<organism evidence="1 2">
    <name type="scientific">Shinella curvata</name>
    <dbReference type="NCBI Taxonomy" id="1817964"/>
    <lineage>
        <taxon>Bacteria</taxon>
        <taxon>Pseudomonadati</taxon>
        <taxon>Pseudomonadota</taxon>
        <taxon>Alphaproteobacteria</taxon>
        <taxon>Hyphomicrobiales</taxon>
        <taxon>Rhizobiaceae</taxon>
        <taxon>Shinella</taxon>
    </lineage>
</organism>